<evidence type="ECO:0000256" key="2">
    <source>
        <dbReference type="RuleBase" id="RU366038"/>
    </source>
</evidence>
<dbReference type="PRINTS" id="PR01908">
    <property type="entry name" value="ADSPHPHTASE"/>
</dbReference>
<dbReference type="EMBL" id="CP111019">
    <property type="protein sequence ID" value="WAR11398.1"/>
    <property type="molecule type" value="Genomic_DNA"/>
</dbReference>
<dbReference type="Gene3D" id="3.90.190.10">
    <property type="entry name" value="Protein tyrosine phosphatase superfamily"/>
    <property type="match status" value="1"/>
</dbReference>
<gene>
    <name evidence="5" type="ORF">MAR_025578</name>
</gene>
<dbReference type="Pfam" id="PF00782">
    <property type="entry name" value="DSPc"/>
    <property type="match status" value="1"/>
</dbReference>
<evidence type="ECO:0000313" key="5">
    <source>
        <dbReference type="EMBL" id="WAR11398.1"/>
    </source>
</evidence>
<comment type="catalytic activity">
    <reaction evidence="2">
        <text>O-phospho-L-threonyl-[protein] + H2O = L-threonyl-[protein] + phosphate</text>
        <dbReference type="Rhea" id="RHEA:47004"/>
        <dbReference type="Rhea" id="RHEA-COMP:11060"/>
        <dbReference type="Rhea" id="RHEA-COMP:11605"/>
        <dbReference type="ChEBI" id="CHEBI:15377"/>
        <dbReference type="ChEBI" id="CHEBI:30013"/>
        <dbReference type="ChEBI" id="CHEBI:43474"/>
        <dbReference type="ChEBI" id="CHEBI:61977"/>
        <dbReference type="EC" id="3.1.3.16"/>
    </reaction>
</comment>
<feature type="domain" description="Tyrosine specific protein phosphatases" evidence="4">
    <location>
        <begin position="134"/>
        <end position="167"/>
    </location>
</feature>
<dbReference type="PRINTS" id="PR01909">
    <property type="entry name" value="ADSPHPHTASEA"/>
</dbReference>
<feature type="domain" description="Tyrosine-protein phosphatase" evidence="3">
    <location>
        <begin position="48"/>
        <end position="188"/>
    </location>
</feature>
<dbReference type="InterPro" id="IPR029021">
    <property type="entry name" value="Prot-tyrosine_phosphatase-like"/>
</dbReference>
<dbReference type="SMART" id="SM00195">
    <property type="entry name" value="DSPc"/>
    <property type="match status" value="1"/>
</dbReference>
<sequence>MTYSQKLYHRVREYLITSTDDRLHGDNSSSGAAPTFWMFTLPQAPSNSYDEVYPGIFMGDMQLVRDKAHLKELGITHMVNCSQGKGPRETDTDARFYRDAGIKFHGMKAVDSPTFNMMPFFKAAVDFIDKALKSDGVSRSATIVIAYLMLKCNMNILEAVRAVRPKRKIHPNDGFIRQLCFLNRDLYGGDD</sequence>
<keyword evidence="6" id="KW-1185">Reference proteome</keyword>
<comment type="catalytic activity">
    <reaction evidence="2">
        <text>O-phospho-L-seryl-[protein] + H2O = L-seryl-[protein] + phosphate</text>
        <dbReference type="Rhea" id="RHEA:20629"/>
        <dbReference type="Rhea" id="RHEA-COMP:9863"/>
        <dbReference type="Rhea" id="RHEA-COMP:11604"/>
        <dbReference type="ChEBI" id="CHEBI:15377"/>
        <dbReference type="ChEBI" id="CHEBI:29999"/>
        <dbReference type="ChEBI" id="CHEBI:43474"/>
        <dbReference type="ChEBI" id="CHEBI:83421"/>
        <dbReference type="EC" id="3.1.3.16"/>
    </reaction>
</comment>
<comment type="similarity">
    <text evidence="1 2">Belongs to the protein-tyrosine phosphatase family. Non-receptor class dual specificity subfamily.</text>
</comment>
<accession>A0ABY7EN33</accession>
<dbReference type="InterPro" id="IPR020405">
    <property type="entry name" value="Atypical_DUSP_subfamA"/>
</dbReference>
<evidence type="ECO:0000259" key="4">
    <source>
        <dbReference type="PROSITE" id="PS50056"/>
    </source>
</evidence>
<dbReference type="SUPFAM" id="SSF52799">
    <property type="entry name" value="(Phosphotyrosine protein) phosphatases II"/>
    <property type="match status" value="1"/>
</dbReference>
<dbReference type="InterPro" id="IPR000387">
    <property type="entry name" value="Tyr_Pase_dom"/>
</dbReference>
<name>A0ABY7EN33_MYAAR</name>
<dbReference type="PROSITE" id="PS50054">
    <property type="entry name" value="TYR_PHOSPHATASE_DUAL"/>
    <property type="match status" value="1"/>
</dbReference>
<dbReference type="PANTHER" id="PTHR45682:SF1">
    <property type="entry name" value="DUAL SPECIFICITY PROTEIN PHOSPHATASE 3"/>
    <property type="match status" value="1"/>
</dbReference>
<dbReference type="PROSITE" id="PS50056">
    <property type="entry name" value="TYR_PHOSPHATASE_2"/>
    <property type="match status" value="1"/>
</dbReference>
<evidence type="ECO:0000313" key="6">
    <source>
        <dbReference type="Proteomes" id="UP001164746"/>
    </source>
</evidence>
<protein>
    <recommendedName>
        <fullName evidence="2">Dual specificity protein phosphatase</fullName>
        <ecNumber evidence="2">3.1.3.16</ecNumber>
        <ecNumber evidence="2">3.1.3.48</ecNumber>
    </recommendedName>
</protein>
<dbReference type="EC" id="3.1.3.48" evidence="2"/>
<proteinExistence type="inferred from homology"/>
<evidence type="ECO:0000256" key="1">
    <source>
        <dbReference type="ARBA" id="ARBA00008601"/>
    </source>
</evidence>
<dbReference type="Proteomes" id="UP001164746">
    <property type="component" value="Chromosome 8"/>
</dbReference>
<evidence type="ECO:0000259" key="3">
    <source>
        <dbReference type="PROSITE" id="PS50054"/>
    </source>
</evidence>
<comment type="catalytic activity">
    <reaction evidence="2">
        <text>O-phospho-L-tyrosyl-[protein] + H2O = L-tyrosyl-[protein] + phosphate</text>
        <dbReference type="Rhea" id="RHEA:10684"/>
        <dbReference type="Rhea" id="RHEA-COMP:10136"/>
        <dbReference type="Rhea" id="RHEA-COMP:20101"/>
        <dbReference type="ChEBI" id="CHEBI:15377"/>
        <dbReference type="ChEBI" id="CHEBI:43474"/>
        <dbReference type="ChEBI" id="CHEBI:46858"/>
        <dbReference type="ChEBI" id="CHEBI:61978"/>
        <dbReference type="EC" id="3.1.3.48"/>
    </reaction>
</comment>
<dbReference type="InterPro" id="IPR000340">
    <property type="entry name" value="Dual-sp_phosphatase_cat-dom"/>
</dbReference>
<reference evidence="5" key="1">
    <citation type="submission" date="2022-11" db="EMBL/GenBank/DDBJ databases">
        <title>Centuries of genome instability and evolution in soft-shell clam transmissible cancer (bioRxiv).</title>
        <authorList>
            <person name="Hart S.F.M."/>
            <person name="Yonemitsu M.A."/>
            <person name="Giersch R.M."/>
            <person name="Beal B.F."/>
            <person name="Arriagada G."/>
            <person name="Davis B.W."/>
            <person name="Ostrander E.A."/>
            <person name="Goff S.P."/>
            <person name="Metzger M.J."/>
        </authorList>
    </citation>
    <scope>NUCLEOTIDE SEQUENCE</scope>
    <source>
        <strain evidence="5">MELC-2E11</strain>
        <tissue evidence="5">Siphon/mantle</tissue>
    </source>
</reference>
<keyword evidence="2" id="KW-0904">Protein phosphatase</keyword>
<keyword evidence="2" id="KW-0378">Hydrolase</keyword>
<dbReference type="EC" id="3.1.3.16" evidence="2"/>
<organism evidence="5 6">
    <name type="scientific">Mya arenaria</name>
    <name type="common">Soft-shell clam</name>
    <dbReference type="NCBI Taxonomy" id="6604"/>
    <lineage>
        <taxon>Eukaryota</taxon>
        <taxon>Metazoa</taxon>
        <taxon>Spiralia</taxon>
        <taxon>Lophotrochozoa</taxon>
        <taxon>Mollusca</taxon>
        <taxon>Bivalvia</taxon>
        <taxon>Autobranchia</taxon>
        <taxon>Heteroconchia</taxon>
        <taxon>Euheterodonta</taxon>
        <taxon>Imparidentia</taxon>
        <taxon>Neoheterodontei</taxon>
        <taxon>Myida</taxon>
        <taxon>Myoidea</taxon>
        <taxon>Myidae</taxon>
        <taxon>Mya</taxon>
    </lineage>
</organism>
<comment type="function">
    <text evidence="2">Dual specificity phosphatase able to dephosphorylate phosphotyrosine, phosphoserine and phosphothreonine residues, with a preference for phosphotyrosine as a substrate.</text>
</comment>
<dbReference type="PANTHER" id="PTHR45682">
    <property type="entry name" value="AGAP008228-PA"/>
    <property type="match status" value="1"/>
</dbReference>
<dbReference type="InterPro" id="IPR020422">
    <property type="entry name" value="TYR_PHOSPHATASE_DUAL_dom"/>
</dbReference>